<dbReference type="GO" id="GO:0006289">
    <property type="term" value="P:nucleotide-excision repair"/>
    <property type="evidence" value="ECO:0007669"/>
    <property type="project" value="InterPro"/>
</dbReference>
<dbReference type="PANTHER" id="PTHR12856">
    <property type="entry name" value="TRANSCRIPTION INITIATION FACTOR IIH-RELATED"/>
    <property type="match status" value="1"/>
</dbReference>
<evidence type="ECO:0000313" key="3">
    <source>
        <dbReference type="Proteomes" id="UP000306102"/>
    </source>
</evidence>
<dbReference type="AlphaFoldDB" id="A0A4S4ENP9"/>
<keyword evidence="1" id="KW-1133">Transmembrane helix</keyword>
<dbReference type="InterPro" id="IPR027079">
    <property type="entry name" value="Tfb1/GTF2H1"/>
</dbReference>
<accession>A0A4S4ENP9</accession>
<proteinExistence type="predicted"/>
<dbReference type="Proteomes" id="UP000306102">
    <property type="component" value="Unassembled WGS sequence"/>
</dbReference>
<evidence type="ECO:0000256" key="1">
    <source>
        <dbReference type="SAM" id="Phobius"/>
    </source>
</evidence>
<feature type="transmembrane region" description="Helical" evidence="1">
    <location>
        <begin position="6"/>
        <end position="23"/>
    </location>
</feature>
<dbReference type="GO" id="GO:0000439">
    <property type="term" value="C:transcription factor TFIIH core complex"/>
    <property type="evidence" value="ECO:0007669"/>
    <property type="project" value="InterPro"/>
</dbReference>
<organism evidence="2 3">
    <name type="scientific">Camellia sinensis var. sinensis</name>
    <name type="common">China tea</name>
    <dbReference type="NCBI Taxonomy" id="542762"/>
    <lineage>
        <taxon>Eukaryota</taxon>
        <taxon>Viridiplantae</taxon>
        <taxon>Streptophyta</taxon>
        <taxon>Embryophyta</taxon>
        <taxon>Tracheophyta</taxon>
        <taxon>Spermatophyta</taxon>
        <taxon>Magnoliopsida</taxon>
        <taxon>eudicotyledons</taxon>
        <taxon>Gunneridae</taxon>
        <taxon>Pentapetalae</taxon>
        <taxon>asterids</taxon>
        <taxon>Ericales</taxon>
        <taxon>Theaceae</taxon>
        <taxon>Camellia</taxon>
    </lineage>
</organism>
<sequence length="349" mass="37935">MVRSLAATTVLGMSVVIVFLLVYEEGVLQGRFCGIATATLLVGRVAALFLLVYEEGVLQGSFCGIATTTLLVGRVAAITPTVLGVFVMPPHPSFSIQPTGYPSIILIEHIIAIKYVELGDTRSVAEALARSKHGYIVHFSLCNSDPRDYFDSQQANALKTSRDTLVETRQVKCNLSTNEAYGSLRECISEIKIIGLSDPMVKPEATLKAMNLGSNLNLGDTRSVAEALASFYAVELANEASNGNANQERLDRISQLAEIEDLQSHRDPPLATTFIKDPRDYFDSQQANALKTSRDTLVETRQVKCNLSTSEAYGSLRECISEIKIIGLSDPIVKPEAALKVIETLVAIH</sequence>
<comment type="caution">
    <text evidence="2">The sequence shown here is derived from an EMBL/GenBank/DDBJ whole genome shotgun (WGS) entry which is preliminary data.</text>
</comment>
<feature type="transmembrane region" description="Helical" evidence="1">
    <location>
        <begin position="35"/>
        <end position="53"/>
    </location>
</feature>
<evidence type="ECO:0000313" key="2">
    <source>
        <dbReference type="EMBL" id="THG18329.1"/>
    </source>
</evidence>
<reference evidence="2 3" key="1">
    <citation type="journal article" date="2018" name="Proc. Natl. Acad. Sci. U.S.A.">
        <title>Draft genome sequence of Camellia sinensis var. sinensis provides insights into the evolution of the tea genome and tea quality.</title>
        <authorList>
            <person name="Wei C."/>
            <person name="Yang H."/>
            <person name="Wang S."/>
            <person name="Zhao J."/>
            <person name="Liu C."/>
            <person name="Gao L."/>
            <person name="Xia E."/>
            <person name="Lu Y."/>
            <person name="Tai Y."/>
            <person name="She G."/>
            <person name="Sun J."/>
            <person name="Cao H."/>
            <person name="Tong W."/>
            <person name="Gao Q."/>
            <person name="Li Y."/>
            <person name="Deng W."/>
            <person name="Jiang X."/>
            <person name="Wang W."/>
            <person name="Chen Q."/>
            <person name="Zhang S."/>
            <person name="Li H."/>
            <person name="Wu J."/>
            <person name="Wang P."/>
            <person name="Li P."/>
            <person name="Shi C."/>
            <person name="Zheng F."/>
            <person name="Jian J."/>
            <person name="Huang B."/>
            <person name="Shan D."/>
            <person name="Shi M."/>
            <person name="Fang C."/>
            <person name="Yue Y."/>
            <person name="Li F."/>
            <person name="Li D."/>
            <person name="Wei S."/>
            <person name="Han B."/>
            <person name="Jiang C."/>
            <person name="Yin Y."/>
            <person name="Xia T."/>
            <person name="Zhang Z."/>
            <person name="Bennetzen J.L."/>
            <person name="Zhao S."/>
            <person name="Wan X."/>
        </authorList>
    </citation>
    <scope>NUCLEOTIDE SEQUENCE [LARGE SCALE GENOMIC DNA]</scope>
    <source>
        <strain evidence="3">cv. Shuchazao</strain>
        <tissue evidence="2">Leaf</tissue>
    </source>
</reference>
<keyword evidence="3" id="KW-1185">Reference proteome</keyword>
<gene>
    <name evidence="2" type="ORF">TEA_012541</name>
</gene>
<keyword evidence="1" id="KW-0472">Membrane</keyword>
<dbReference type="GO" id="GO:0006351">
    <property type="term" value="P:DNA-templated transcription"/>
    <property type="evidence" value="ECO:0007669"/>
    <property type="project" value="InterPro"/>
</dbReference>
<dbReference type="EMBL" id="SDRB02003151">
    <property type="protein sequence ID" value="THG18329.1"/>
    <property type="molecule type" value="Genomic_DNA"/>
</dbReference>
<keyword evidence="1" id="KW-0812">Transmembrane</keyword>
<protein>
    <submittedName>
        <fullName evidence="2">Uncharacterized protein</fullName>
    </submittedName>
</protein>
<name>A0A4S4ENP9_CAMSN</name>
<dbReference type="STRING" id="542762.A0A4S4ENP9"/>